<keyword evidence="2" id="KW-1185">Reference proteome</keyword>
<dbReference type="AlphaFoldDB" id="A0A366XWK6"/>
<dbReference type="Pfam" id="PF13790">
    <property type="entry name" value="SR1P"/>
    <property type="match status" value="1"/>
</dbReference>
<evidence type="ECO:0000313" key="1">
    <source>
        <dbReference type="EMBL" id="RBW69535.1"/>
    </source>
</evidence>
<reference evidence="1 2" key="1">
    <citation type="submission" date="2018-07" db="EMBL/GenBank/DDBJ databases">
        <title>Lottiidibacillus patelloidae gen. nov., sp. nov., isolated from the intestinal tract of a marine limpet and the reclassification of B. taeanensis BH030017T, B. algicola KMM 3737T and B. hwajinpoensis SW-72T as genus Lottiidibacillus.</title>
        <authorList>
            <person name="Liu R."/>
            <person name="Huang Z."/>
        </authorList>
    </citation>
    <scope>NUCLEOTIDE SEQUENCE [LARGE SCALE GENOMIC DNA]</scope>
    <source>
        <strain evidence="1 2">BH030017</strain>
    </source>
</reference>
<name>A0A366XWK6_9BACI</name>
<organism evidence="1 2">
    <name type="scientific">Bacillus taeanensis</name>
    <dbReference type="NCBI Taxonomy" id="273032"/>
    <lineage>
        <taxon>Bacteria</taxon>
        <taxon>Bacillati</taxon>
        <taxon>Bacillota</taxon>
        <taxon>Bacilli</taxon>
        <taxon>Bacillales</taxon>
        <taxon>Bacillaceae</taxon>
        <taxon>Bacillus</taxon>
    </lineage>
</organism>
<proteinExistence type="predicted"/>
<dbReference type="EMBL" id="QOCW01000010">
    <property type="protein sequence ID" value="RBW69535.1"/>
    <property type="molecule type" value="Genomic_DNA"/>
</dbReference>
<dbReference type="OrthoDB" id="2971595at2"/>
<dbReference type="Proteomes" id="UP000253314">
    <property type="component" value="Unassembled WGS sequence"/>
</dbReference>
<evidence type="ECO:0000313" key="2">
    <source>
        <dbReference type="Proteomes" id="UP000253314"/>
    </source>
</evidence>
<sequence length="39" mass="4451">MQLFVCQTCDQIIAHKEAEKVLTSYTSCCPSCQQKTKKK</sequence>
<accession>A0A366XWK6</accession>
<protein>
    <submittedName>
        <fullName evidence="1">GapA-binding peptide SR1P</fullName>
    </submittedName>
</protein>
<gene>
    <name evidence="1" type="ORF">DS031_11485</name>
</gene>
<comment type="caution">
    <text evidence="1">The sequence shown here is derived from an EMBL/GenBank/DDBJ whole genome shotgun (WGS) entry which is preliminary data.</text>
</comment>
<dbReference type="InterPro" id="IPR025236">
    <property type="entry name" value="SR1P"/>
</dbReference>
<dbReference type="RefSeq" id="WP_113806225.1">
    <property type="nucleotide sequence ID" value="NZ_QOCW01000010.1"/>
</dbReference>